<feature type="chain" id="PRO_5046249181" description="MoaF-like domain-containing protein" evidence="1">
    <location>
        <begin position="22"/>
        <end position="149"/>
    </location>
</feature>
<sequence length="149" mass="16830">MKTKLASCIGLALFSVGLSFGQDKATGVNNYQFGQPEHYLDGYSMNFQYQNGAAIHMEFYDGMAKYEWVAGPSKGNGNRDIAYKSLKIGDNLYLVSWHETGLKDYLTLVFDFDKMLMHNSIIIGYQNKPERRLKTISQSGIIDHLTIAE</sequence>
<dbReference type="InterPro" id="IPR053892">
    <property type="entry name" value="MoaF-like"/>
</dbReference>
<dbReference type="RefSeq" id="WP_076455107.1">
    <property type="nucleotide sequence ID" value="NZ_FTOB01000003.1"/>
</dbReference>
<comment type="caution">
    <text evidence="3">The sequence shown here is derived from an EMBL/GenBank/DDBJ whole genome shotgun (WGS) entry which is preliminary data.</text>
</comment>
<dbReference type="EMBL" id="FTOB01000003">
    <property type="protein sequence ID" value="SIS67875.1"/>
    <property type="molecule type" value="Genomic_DNA"/>
</dbReference>
<feature type="signal peptide" evidence="1">
    <location>
        <begin position="1"/>
        <end position="21"/>
    </location>
</feature>
<evidence type="ECO:0000313" key="4">
    <source>
        <dbReference type="Proteomes" id="UP000185728"/>
    </source>
</evidence>
<organism evidence="3 4">
    <name type="scientific">Zobellia uliginosa</name>
    <dbReference type="NCBI Taxonomy" id="143224"/>
    <lineage>
        <taxon>Bacteria</taxon>
        <taxon>Pseudomonadati</taxon>
        <taxon>Bacteroidota</taxon>
        <taxon>Flavobacteriia</taxon>
        <taxon>Flavobacteriales</taxon>
        <taxon>Flavobacteriaceae</taxon>
        <taxon>Zobellia</taxon>
    </lineage>
</organism>
<dbReference type="Proteomes" id="UP000185728">
    <property type="component" value="Unassembled WGS sequence"/>
</dbReference>
<dbReference type="InterPro" id="IPR012674">
    <property type="entry name" value="Calycin"/>
</dbReference>
<reference evidence="3 4" key="1">
    <citation type="submission" date="2017-01" db="EMBL/GenBank/DDBJ databases">
        <authorList>
            <person name="Varghese N."/>
            <person name="Submissions S."/>
        </authorList>
    </citation>
    <scope>NUCLEOTIDE SEQUENCE [LARGE SCALE GENOMIC DNA]</scope>
    <source>
        <strain evidence="3 4">DSM 2061</strain>
    </source>
</reference>
<proteinExistence type="predicted"/>
<evidence type="ECO:0000256" key="1">
    <source>
        <dbReference type="SAM" id="SignalP"/>
    </source>
</evidence>
<dbReference type="Gene3D" id="2.40.128.20">
    <property type="match status" value="1"/>
</dbReference>
<protein>
    <recommendedName>
        <fullName evidence="2">MoaF-like domain-containing protein</fullName>
    </recommendedName>
</protein>
<evidence type="ECO:0000259" key="2">
    <source>
        <dbReference type="Pfam" id="PF22036"/>
    </source>
</evidence>
<dbReference type="Pfam" id="PF22036">
    <property type="entry name" value="MoaF_like"/>
    <property type="match status" value="1"/>
</dbReference>
<name>A0ABY1KV30_9FLAO</name>
<keyword evidence="1" id="KW-0732">Signal</keyword>
<keyword evidence="4" id="KW-1185">Reference proteome</keyword>
<feature type="domain" description="MoaF-like" evidence="2">
    <location>
        <begin position="42"/>
        <end position="121"/>
    </location>
</feature>
<gene>
    <name evidence="3" type="ORF">SAMN05421766_103324</name>
</gene>
<accession>A0ABY1KV30</accession>
<evidence type="ECO:0000313" key="3">
    <source>
        <dbReference type="EMBL" id="SIS67875.1"/>
    </source>
</evidence>